<dbReference type="InterPro" id="IPR002492">
    <property type="entry name" value="Transposase_Tc1-like"/>
</dbReference>
<dbReference type="Proteomes" id="UP000676310">
    <property type="component" value="Unassembled WGS sequence"/>
</dbReference>
<dbReference type="GO" id="GO:0003677">
    <property type="term" value="F:DNA binding"/>
    <property type="evidence" value="ECO:0007669"/>
    <property type="project" value="InterPro"/>
</dbReference>
<dbReference type="Pfam" id="PF01498">
    <property type="entry name" value="HTH_Tnp_Tc3_2"/>
    <property type="match status" value="1"/>
</dbReference>
<name>A0A8J2I1J4_9PLEO</name>
<gene>
    <name evidence="2" type="ORF">ALTATR162_LOCUS4975</name>
</gene>
<evidence type="ECO:0000259" key="1">
    <source>
        <dbReference type="Pfam" id="PF01498"/>
    </source>
</evidence>
<accession>A0A8J2I1J4</accession>
<sequence length="137" mass="16477">MAPNTDSYTRTLIVTLKYSNNLKGVEISTSTVWRVLREAGYKKTKLTRKPGLTQEMRSARLKWAIDYRDWTLEDWKNVIWTDETSVVINYRRGGYRVWRRADERVVKSCIRERWKGYSEFMFWGCFSYDKKGPCYVY</sequence>
<dbReference type="GO" id="GO:0006313">
    <property type="term" value="P:DNA transposition"/>
    <property type="evidence" value="ECO:0007669"/>
    <property type="project" value="InterPro"/>
</dbReference>
<dbReference type="RefSeq" id="XP_043168526.1">
    <property type="nucleotide sequence ID" value="XM_043312591.1"/>
</dbReference>
<dbReference type="Gene3D" id="3.30.420.10">
    <property type="entry name" value="Ribonuclease H-like superfamily/Ribonuclease H"/>
    <property type="match status" value="1"/>
</dbReference>
<organism evidence="2 3">
    <name type="scientific">Alternaria atra</name>
    <dbReference type="NCBI Taxonomy" id="119953"/>
    <lineage>
        <taxon>Eukaryota</taxon>
        <taxon>Fungi</taxon>
        <taxon>Dikarya</taxon>
        <taxon>Ascomycota</taxon>
        <taxon>Pezizomycotina</taxon>
        <taxon>Dothideomycetes</taxon>
        <taxon>Pleosporomycetidae</taxon>
        <taxon>Pleosporales</taxon>
        <taxon>Pleosporineae</taxon>
        <taxon>Pleosporaceae</taxon>
        <taxon>Alternaria</taxon>
        <taxon>Alternaria sect. Ulocladioides</taxon>
    </lineage>
</organism>
<reference evidence="2" key="1">
    <citation type="submission" date="2021-05" db="EMBL/GenBank/DDBJ databases">
        <authorList>
            <person name="Stam R."/>
        </authorList>
    </citation>
    <scope>NUCLEOTIDE SEQUENCE</scope>
    <source>
        <strain evidence="2">CS162</strain>
    </source>
</reference>
<dbReference type="AlphaFoldDB" id="A0A8J2I1J4"/>
<protein>
    <recommendedName>
        <fullName evidence="1">Transposase Tc1-like domain-containing protein</fullName>
    </recommendedName>
</protein>
<dbReference type="OrthoDB" id="5410680at2759"/>
<evidence type="ECO:0000313" key="3">
    <source>
        <dbReference type="Proteomes" id="UP000676310"/>
    </source>
</evidence>
<keyword evidence="3" id="KW-1185">Reference proteome</keyword>
<dbReference type="InterPro" id="IPR036397">
    <property type="entry name" value="RNaseH_sf"/>
</dbReference>
<dbReference type="GeneID" id="67016701"/>
<proteinExistence type="predicted"/>
<evidence type="ECO:0000313" key="2">
    <source>
        <dbReference type="EMBL" id="CAG5157183.1"/>
    </source>
</evidence>
<feature type="domain" description="Transposase Tc1-like" evidence="1">
    <location>
        <begin position="20"/>
        <end position="69"/>
    </location>
</feature>
<dbReference type="GO" id="GO:0015074">
    <property type="term" value="P:DNA integration"/>
    <property type="evidence" value="ECO:0007669"/>
    <property type="project" value="InterPro"/>
</dbReference>
<comment type="caution">
    <text evidence="2">The sequence shown here is derived from an EMBL/GenBank/DDBJ whole genome shotgun (WGS) entry which is preliminary data.</text>
</comment>
<dbReference type="EMBL" id="CAJRGZ010000017">
    <property type="protein sequence ID" value="CAG5157183.1"/>
    <property type="molecule type" value="Genomic_DNA"/>
</dbReference>